<comment type="caution">
    <text evidence="4">The sequence shown here is derived from an EMBL/GenBank/DDBJ whole genome shotgun (WGS) entry which is preliminary data.</text>
</comment>
<dbReference type="PROSITE" id="PS50157">
    <property type="entry name" value="ZINC_FINGER_C2H2_2"/>
    <property type="match status" value="1"/>
</dbReference>
<protein>
    <recommendedName>
        <fullName evidence="3">C2H2-type domain-containing protein</fullName>
    </recommendedName>
</protein>
<dbReference type="AlphaFoldDB" id="A0AAV9VT18"/>
<evidence type="ECO:0000259" key="3">
    <source>
        <dbReference type="PROSITE" id="PS50157"/>
    </source>
</evidence>
<evidence type="ECO:0000313" key="4">
    <source>
        <dbReference type="EMBL" id="KAK6495917.1"/>
    </source>
</evidence>
<gene>
    <name evidence="4" type="ORF">TWF481_002962</name>
</gene>
<dbReference type="EMBL" id="JAVHJL010000012">
    <property type="protein sequence ID" value="KAK6495917.1"/>
    <property type="molecule type" value="Genomic_DNA"/>
</dbReference>
<dbReference type="Proteomes" id="UP001370758">
    <property type="component" value="Unassembled WGS sequence"/>
</dbReference>
<dbReference type="GO" id="GO:0008270">
    <property type="term" value="F:zinc ion binding"/>
    <property type="evidence" value="ECO:0007669"/>
    <property type="project" value="UniProtKB-KW"/>
</dbReference>
<organism evidence="4 5">
    <name type="scientific">Arthrobotrys musiformis</name>
    <dbReference type="NCBI Taxonomy" id="47236"/>
    <lineage>
        <taxon>Eukaryota</taxon>
        <taxon>Fungi</taxon>
        <taxon>Dikarya</taxon>
        <taxon>Ascomycota</taxon>
        <taxon>Pezizomycotina</taxon>
        <taxon>Orbiliomycetes</taxon>
        <taxon>Orbiliales</taxon>
        <taxon>Orbiliaceae</taxon>
        <taxon>Arthrobotrys</taxon>
    </lineage>
</organism>
<sequence>MQNDLFQGAREKKESGWVGRDRVEDEEFSEDMRRKRWDILTSMERLSIDIAATAATIDSNSGSGSSFEVEFTRYEGERPFTNMLYDAMQQGTAPTIPPSPEPTIPPAKPASSFFADEVAPDAQALDTAALDIDEEDYPITDNYDELFAARNLEREREYRERRAAELVRRNVAPARPGGTQHAAAPYDKYRFEPKTHFRRANPGKMPMKFQNERKPISCDNCGEEFGSYNKLHDHLRDKGHYRPKEKKAKFTIVDSDSSAPTPDDDGPIPEMSNNFQYMTIPIAYDESVEKKHAGTPDSGFGYSAVDRTFLTKVIEPVQTVRKGMLPFKYLVDGFGGGTDELKEWALITLYIPDETGKTVARIRRRFMISNNLGANILIGNNIMITEGIDVSPRNGCVYLRRHGDIKVPASVYKQSLPKEVPVRTTNNVAAEPGCVRPVHLPPLSPASRSTSICPPRAPKNYLLRLFGRPFELVWVDI</sequence>
<feature type="compositionally biased region" description="Basic and acidic residues" evidence="2">
    <location>
        <begin position="9"/>
        <end position="23"/>
    </location>
</feature>
<evidence type="ECO:0000256" key="2">
    <source>
        <dbReference type="SAM" id="MobiDB-lite"/>
    </source>
</evidence>
<dbReference type="InterPro" id="IPR013087">
    <property type="entry name" value="Znf_C2H2_type"/>
</dbReference>
<evidence type="ECO:0000313" key="5">
    <source>
        <dbReference type="Proteomes" id="UP001370758"/>
    </source>
</evidence>
<keyword evidence="5" id="KW-1185">Reference proteome</keyword>
<keyword evidence="1" id="KW-0479">Metal-binding</keyword>
<feature type="region of interest" description="Disordered" evidence="2">
    <location>
        <begin position="1"/>
        <end position="31"/>
    </location>
</feature>
<dbReference type="PROSITE" id="PS00028">
    <property type="entry name" value="ZINC_FINGER_C2H2_1"/>
    <property type="match status" value="1"/>
</dbReference>
<keyword evidence="1" id="KW-0863">Zinc-finger</keyword>
<feature type="domain" description="C2H2-type" evidence="3">
    <location>
        <begin position="216"/>
        <end position="245"/>
    </location>
</feature>
<keyword evidence="1" id="KW-0862">Zinc</keyword>
<evidence type="ECO:0000256" key="1">
    <source>
        <dbReference type="PROSITE-ProRule" id="PRU00042"/>
    </source>
</evidence>
<reference evidence="4 5" key="1">
    <citation type="submission" date="2023-08" db="EMBL/GenBank/DDBJ databases">
        <authorList>
            <person name="Palmer J.M."/>
        </authorList>
    </citation>
    <scope>NUCLEOTIDE SEQUENCE [LARGE SCALE GENOMIC DNA]</scope>
    <source>
        <strain evidence="4 5">TWF481</strain>
    </source>
</reference>
<name>A0AAV9VT18_9PEZI</name>
<accession>A0AAV9VT18</accession>
<proteinExistence type="predicted"/>